<proteinExistence type="predicted"/>
<evidence type="ECO:0008006" key="4">
    <source>
        <dbReference type="Google" id="ProtNLM"/>
    </source>
</evidence>
<feature type="region of interest" description="Disordered" evidence="1">
    <location>
        <begin position="1"/>
        <end position="27"/>
    </location>
</feature>
<keyword evidence="3" id="KW-1185">Reference proteome</keyword>
<dbReference type="PANTHER" id="PTHR37827:SF1">
    <property type="entry name" value="HNH DOMAIN-CONTAINING PROTEIN"/>
    <property type="match status" value="1"/>
</dbReference>
<reference evidence="2 3" key="1">
    <citation type="submission" date="2018-11" db="EMBL/GenBank/DDBJ databases">
        <title>Genomic Encyclopedia of Type Strains, Phase IV (KMG-IV): sequencing the most valuable type-strain genomes for metagenomic binning, comparative biology and taxonomic classification.</title>
        <authorList>
            <person name="Goeker M."/>
        </authorList>
    </citation>
    <scope>NUCLEOTIDE SEQUENCE [LARGE SCALE GENOMIC DNA]</scope>
    <source>
        <strain evidence="2 3">DSM 5900</strain>
    </source>
</reference>
<dbReference type="EMBL" id="RJKX01000017">
    <property type="protein sequence ID" value="ROP83248.1"/>
    <property type="molecule type" value="Genomic_DNA"/>
</dbReference>
<dbReference type="RefSeq" id="WP_245978549.1">
    <property type="nucleotide sequence ID" value="NZ_AP019700.1"/>
</dbReference>
<organism evidence="2 3">
    <name type="scientific">Stella humosa</name>
    <dbReference type="NCBI Taxonomy" id="94"/>
    <lineage>
        <taxon>Bacteria</taxon>
        <taxon>Pseudomonadati</taxon>
        <taxon>Pseudomonadota</taxon>
        <taxon>Alphaproteobacteria</taxon>
        <taxon>Rhodospirillales</taxon>
        <taxon>Stellaceae</taxon>
        <taxon>Stella</taxon>
    </lineage>
</organism>
<dbReference type="PANTHER" id="PTHR37827">
    <property type="entry name" value="TUDOR DOMAIN-CONTAINING PROTEIN"/>
    <property type="match status" value="1"/>
</dbReference>
<gene>
    <name evidence="2" type="ORF">EDC65_4781</name>
</gene>
<dbReference type="AlphaFoldDB" id="A0A3N1KY60"/>
<evidence type="ECO:0000256" key="1">
    <source>
        <dbReference type="SAM" id="MobiDB-lite"/>
    </source>
</evidence>
<evidence type="ECO:0000313" key="2">
    <source>
        <dbReference type="EMBL" id="ROP83248.1"/>
    </source>
</evidence>
<feature type="compositionally biased region" description="Basic and acidic residues" evidence="1">
    <location>
        <begin position="1"/>
        <end position="12"/>
    </location>
</feature>
<dbReference type="Proteomes" id="UP000278222">
    <property type="component" value="Unassembled WGS sequence"/>
</dbReference>
<name>A0A3N1KY60_9PROT</name>
<protein>
    <recommendedName>
        <fullName evidence="4">HNH endonuclease</fullName>
    </recommendedName>
</protein>
<sequence length="116" mass="13508">MRKSGRQPDRVEAASQEPEDGADIGPCPLCDRPMVQGPSVNLHHLVPKRFKGRETITVHRVCHDKIHAVLSERELRDQYHLIERLREQPEIAAFRQWVARKPPTFVDGHHTPERRR</sequence>
<comment type="caution">
    <text evidence="2">The sequence shown here is derived from an EMBL/GenBank/DDBJ whole genome shotgun (WGS) entry which is preliminary data.</text>
</comment>
<accession>A0A3N1KY60</accession>
<evidence type="ECO:0000313" key="3">
    <source>
        <dbReference type="Proteomes" id="UP000278222"/>
    </source>
</evidence>